<proteinExistence type="predicted"/>
<keyword evidence="4" id="KW-0560">Oxidoreductase</keyword>
<evidence type="ECO:0000313" key="8">
    <source>
        <dbReference type="Proteomes" id="UP000199494"/>
    </source>
</evidence>
<dbReference type="InterPro" id="IPR036291">
    <property type="entry name" value="NAD(P)-bd_dom_sf"/>
</dbReference>
<feature type="domain" description="Glucose dehydrogenase C-terminal" evidence="6">
    <location>
        <begin position="119"/>
        <end position="313"/>
    </location>
</feature>
<protein>
    <submittedName>
        <fullName evidence="7">Threonine dehydrogenase</fullName>
    </submittedName>
</protein>
<dbReference type="InterPro" id="IPR031640">
    <property type="entry name" value="Glu_dehyd_C"/>
</dbReference>
<dbReference type="AlphaFoldDB" id="A0A222VRI9"/>
<evidence type="ECO:0000256" key="4">
    <source>
        <dbReference type="ARBA" id="ARBA00023002"/>
    </source>
</evidence>
<evidence type="ECO:0000256" key="3">
    <source>
        <dbReference type="ARBA" id="ARBA00022833"/>
    </source>
</evidence>
<feature type="domain" description="Alcohol dehydrogenase-like N-terminal" evidence="5">
    <location>
        <begin position="25"/>
        <end position="86"/>
    </location>
</feature>
<evidence type="ECO:0000313" key="7">
    <source>
        <dbReference type="EMBL" id="SDD05154.1"/>
    </source>
</evidence>
<keyword evidence="2" id="KW-0479">Metal-binding</keyword>
<accession>A0A222VRI9</accession>
<evidence type="ECO:0000259" key="6">
    <source>
        <dbReference type="Pfam" id="PF16912"/>
    </source>
</evidence>
<dbReference type="Gene3D" id="3.90.180.10">
    <property type="entry name" value="Medium-chain alcohol dehydrogenases, catalytic domain"/>
    <property type="match status" value="2"/>
</dbReference>
<dbReference type="Pfam" id="PF08240">
    <property type="entry name" value="ADH_N"/>
    <property type="match status" value="1"/>
</dbReference>
<dbReference type="Gene3D" id="3.40.50.720">
    <property type="entry name" value="NAD(P)-binding Rossmann-like Domain"/>
    <property type="match status" value="1"/>
</dbReference>
<name>A0A222VRI9_9PSEU</name>
<dbReference type="STRING" id="530584.SAMN05421630_105349"/>
<dbReference type="GO" id="GO:0016491">
    <property type="term" value="F:oxidoreductase activity"/>
    <property type="evidence" value="ECO:0007669"/>
    <property type="project" value="UniProtKB-KW"/>
</dbReference>
<dbReference type="Pfam" id="PF16912">
    <property type="entry name" value="Glu_dehyd_C"/>
    <property type="match status" value="1"/>
</dbReference>
<dbReference type="GO" id="GO:0046872">
    <property type="term" value="F:metal ion binding"/>
    <property type="evidence" value="ECO:0007669"/>
    <property type="project" value="UniProtKB-KW"/>
</dbReference>
<dbReference type="KEGG" id="pmad:BAY61_16505"/>
<dbReference type="PANTHER" id="PTHR43401">
    <property type="entry name" value="L-THREONINE 3-DEHYDROGENASE"/>
    <property type="match status" value="1"/>
</dbReference>
<reference evidence="7 8" key="1">
    <citation type="submission" date="2016-10" db="EMBL/GenBank/DDBJ databases">
        <authorList>
            <person name="de Groot N.N."/>
        </authorList>
    </citation>
    <scope>NUCLEOTIDE SEQUENCE [LARGE SCALE GENOMIC DNA]</scope>
    <source>
        <strain evidence="7 8">CGMCC 4.5506</strain>
    </source>
</reference>
<keyword evidence="3" id="KW-0862">Zinc</keyword>
<dbReference type="PANTHER" id="PTHR43401:SF2">
    <property type="entry name" value="L-THREONINE 3-DEHYDROGENASE"/>
    <property type="match status" value="1"/>
</dbReference>
<dbReference type="InterPro" id="IPR011032">
    <property type="entry name" value="GroES-like_sf"/>
</dbReference>
<dbReference type="SUPFAM" id="SSF50129">
    <property type="entry name" value="GroES-like"/>
    <property type="match status" value="1"/>
</dbReference>
<sequence>MWMARLAGPGVFGRERAAPPPRPEAGQAIVAVRYGGICGSDLPYFRYGGRQGAGTAPPGFPLHEIVGTVHDPGDTGLLPGSTVVGWASRSDGLAELVATDVTGLATLPPGVNADETTVLAQPLACVRYAVDQLGPVRGRSAAVLGLGPIGLLFAWVLRERGASHVCGVDPVDRTRLATTFGLDDVVVSGSAAWAAGLGGHRPDVVIEAVGHQKQTLTDAITAVADHGSVYCFGIPLTRPYPIDVTAVVRRNLRVLGGITHDRAYWLGRALADLTGNPALGRDLVTHVLPAADPQRAFTTARDPKPGQLKIVLDFAELPE</sequence>
<evidence type="ECO:0000259" key="5">
    <source>
        <dbReference type="Pfam" id="PF08240"/>
    </source>
</evidence>
<evidence type="ECO:0000256" key="2">
    <source>
        <dbReference type="ARBA" id="ARBA00022723"/>
    </source>
</evidence>
<dbReference type="InterPro" id="IPR013154">
    <property type="entry name" value="ADH-like_N"/>
</dbReference>
<keyword evidence="8" id="KW-1185">Reference proteome</keyword>
<dbReference type="Proteomes" id="UP000199494">
    <property type="component" value="Unassembled WGS sequence"/>
</dbReference>
<organism evidence="7 8">
    <name type="scientific">Prauserella marina</name>
    <dbReference type="NCBI Taxonomy" id="530584"/>
    <lineage>
        <taxon>Bacteria</taxon>
        <taxon>Bacillati</taxon>
        <taxon>Actinomycetota</taxon>
        <taxon>Actinomycetes</taxon>
        <taxon>Pseudonocardiales</taxon>
        <taxon>Pseudonocardiaceae</taxon>
        <taxon>Prauserella</taxon>
    </lineage>
</organism>
<dbReference type="InterPro" id="IPR050129">
    <property type="entry name" value="Zn_alcohol_dh"/>
</dbReference>
<dbReference type="EMBL" id="FMZE01000005">
    <property type="protein sequence ID" value="SDD05154.1"/>
    <property type="molecule type" value="Genomic_DNA"/>
</dbReference>
<evidence type="ECO:0000256" key="1">
    <source>
        <dbReference type="ARBA" id="ARBA00001947"/>
    </source>
</evidence>
<dbReference type="RefSeq" id="WP_091804883.1">
    <property type="nucleotide sequence ID" value="NZ_CP016353.1"/>
</dbReference>
<dbReference type="SUPFAM" id="SSF51735">
    <property type="entry name" value="NAD(P)-binding Rossmann-fold domains"/>
    <property type="match status" value="1"/>
</dbReference>
<gene>
    <name evidence="7" type="ORF">SAMN05421630_105349</name>
</gene>
<dbReference type="OrthoDB" id="9797931at2"/>
<comment type="cofactor">
    <cofactor evidence="1">
        <name>Zn(2+)</name>
        <dbReference type="ChEBI" id="CHEBI:29105"/>
    </cofactor>
</comment>